<dbReference type="RefSeq" id="WP_022515788.1">
    <property type="nucleotide sequence ID" value="NZ_JACOQH010000002.1"/>
</dbReference>
<keyword evidence="2" id="KW-1185">Reference proteome</keyword>
<reference evidence="1 2" key="1">
    <citation type="submission" date="2020-08" db="EMBL/GenBank/DDBJ databases">
        <title>Genome public.</title>
        <authorList>
            <person name="Liu C."/>
            <person name="Sun Q."/>
        </authorList>
    </citation>
    <scope>NUCLEOTIDE SEQUENCE [LARGE SCALE GENOMIC DNA]</scope>
    <source>
        <strain evidence="1 2">BX0805</strain>
    </source>
</reference>
<accession>A0ABR7I8D9</accession>
<organism evidence="1 2">
    <name type="scientific">Roseburia yibonii</name>
    <dbReference type="NCBI Taxonomy" id="2763063"/>
    <lineage>
        <taxon>Bacteria</taxon>
        <taxon>Bacillati</taxon>
        <taxon>Bacillota</taxon>
        <taxon>Clostridia</taxon>
        <taxon>Lachnospirales</taxon>
        <taxon>Lachnospiraceae</taxon>
        <taxon>Roseburia</taxon>
    </lineage>
</organism>
<proteinExistence type="predicted"/>
<comment type="caution">
    <text evidence="1">The sequence shown here is derived from an EMBL/GenBank/DDBJ whole genome shotgun (WGS) entry which is preliminary data.</text>
</comment>
<evidence type="ECO:0000313" key="1">
    <source>
        <dbReference type="EMBL" id="MBC5753204.1"/>
    </source>
</evidence>
<sequence length="97" mass="11227">MTGEDIQNRKRYIEEVRNSFPECGIETPEPPKAVASPGIRLRLFFAVSLFALFFAAQKSDLHIFGLSTDEIIEKIEENYDYTNLEKYVMMIFDSINL</sequence>
<gene>
    <name evidence="1" type="ORF">H8Z76_04025</name>
</gene>
<name>A0ABR7I8D9_9FIRM</name>
<dbReference type="EMBL" id="JACOQH010000002">
    <property type="protein sequence ID" value="MBC5753204.1"/>
    <property type="molecule type" value="Genomic_DNA"/>
</dbReference>
<evidence type="ECO:0000313" key="2">
    <source>
        <dbReference type="Proteomes" id="UP000621540"/>
    </source>
</evidence>
<dbReference type="Proteomes" id="UP000621540">
    <property type="component" value="Unassembled WGS sequence"/>
</dbReference>
<protein>
    <submittedName>
        <fullName evidence="1">Uncharacterized protein</fullName>
    </submittedName>
</protein>